<feature type="transmembrane region" description="Helical" evidence="1">
    <location>
        <begin position="225"/>
        <end position="245"/>
    </location>
</feature>
<dbReference type="eggNOG" id="COG0697">
    <property type="taxonomic scope" value="Bacteria"/>
</dbReference>
<feature type="transmembrane region" description="Helical" evidence="1">
    <location>
        <begin position="84"/>
        <end position="106"/>
    </location>
</feature>
<protein>
    <submittedName>
        <fullName evidence="3">Membrane protein, putative</fullName>
    </submittedName>
</protein>
<feature type="transmembrane region" description="Helical" evidence="1">
    <location>
        <begin position="53"/>
        <end position="72"/>
    </location>
</feature>
<feature type="transmembrane region" description="Helical" evidence="1">
    <location>
        <begin position="193"/>
        <end position="213"/>
    </location>
</feature>
<keyword evidence="1" id="KW-0472">Membrane</keyword>
<feature type="transmembrane region" description="Helical" evidence="1">
    <location>
        <begin position="21"/>
        <end position="41"/>
    </location>
</feature>
<dbReference type="PANTHER" id="PTHR22911:SF135">
    <property type="entry name" value="BLR4310 PROTEIN"/>
    <property type="match status" value="1"/>
</dbReference>
<dbReference type="GO" id="GO:0016020">
    <property type="term" value="C:membrane"/>
    <property type="evidence" value="ECO:0007669"/>
    <property type="project" value="InterPro"/>
</dbReference>
<dbReference type="PANTHER" id="PTHR22911">
    <property type="entry name" value="ACYL-MALONYL CONDENSING ENZYME-RELATED"/>
    <property type="match status" value="1"/>
</dbReference>
<dbReference type="AlphaFoldDB" id="Q5LQL3"/>
<dbReference type="InterPro" id="IPR000620">
    <property type="entry name" value="EamA_dom"/>
</dbReference>
<dbReference type="KEGG" id="sil:SPO2475"/>
<dbReference type="HOGENOM" id="CLU_032828_2_0_5"/>
<evidence type="ECO:0000256" key="1">
    <source>
        <dbReference type="SAM" id="Phobius"/>
    </source>
</evidence>
<proteinExistence type="predicted"/>
<dbReference type="PaxDb" id="246200-SPO2475"/>
<dbReference type="InterPro" id="IPR037185">
    <property type="entry name" value="EmrE-like"/>
</dbReference>
<keyword evidence="4" id="KW-1185">Reference proteome</keyword>
<dbReference type="STRING" id="246200.SPO2475"/>
<evidence type="ECO:0000313" key="3">
    <source>
        <dbReference type="EMBL" id="AAV95729.1"/>
    </source>
</evidence>
<reference evidence="3 4" key="2">
    <citation type="journal article" date="2014" name="Stand. Genomic Sci.">
        <title>An updated genome annotation for the model marine bacterium Ruegeria pomeroyi DSS-3.</title>
        <authorList>
            <person name="Rivers A.R."/>
            <person name="Smith C.B."/>
            <person name="Moran M.A."/>
        </authorList>
    </citation>
    <scope>GENOME REANNOTATION</scope>
    <source>
        <strain evidence="4">ATCC 700808 / DSM 15171 / DSS-3</strain>
    </source>
</reference>
<reference evidence="3 4" key="1">
    <citation type="journal article" date="2004" name="Nature">
        <title>Genome sequence of Silicibacter pomeroyi reveals adaptations to the marine environment.</title>
        <authorList>
            <person name="Moran M.A."/>
            <person name="Buchan A."/>
            <person name="Gonzalez J.M."/>
            <person name="Heidelberg J.F."/>
            <person name="Whitman W.B."/>
            <person name="Kiene R.P."/>
            <person name="Henriksen J.R."/>
            <person name="King G.M."/>
            <person name="Belas R."/>
            <person name="Fuqua C."/>
            <person name="Brinkac L."/>
            <person name="Lewis M."/>
            <person name="Johri S."/>
            <person name="Weaver B."/>
            <person name="Pai G."/>
            <person name="Eisen J.A."/>
            <person name="Rahe E."/>
            <person name="Sheldon W.M."/>
            <person name="Ye W."/>
            <person name="Miller T.R."/>
            <person name="Carlton J."/>
            <person name="Rasko D.A."/>
            <person name="Paulsen I.T."/>
            <person name="Ren Q."/>
            <person name="Daugherty S.C."/>
            <person name="Deboy R.T."/>
            <person name="Dodson R.J."/>
            <person name="Durkin A.S."/>
            <person name="Madupu R."/>
            <person name="Nelson W.C."/>
            <person name="Sullivan S.A."/>
            <person name="Rosovitz M.J."/>
            <person name="Haft D.H."/>
            <person name="Selengut J."/>
            <person name="Ward N."/>
        </authorList>
    </citation>
    <scope>NUCLEOTIDE SEQUENCE [LARGE SCALE GENOMIC DNA]</scope>
    <source>
        <strain evidence="4">ATCC 700808 / DSM 15171 / DSS-3</strain>
    </source>
</reference>
<keyword evidence="1" id="KW-0812">Transmembrane</keyword>
<accession>Q5LQL3</accession>
<dbReference type="Gene3D" id="1.10.3730.20">
    <property type="match status" value="2"/>
</dbReference>
<evidence type="ECO:0000259" key="2">
    <source>
        <dbReference type="Pfam" id="PF00892"/>
    </source>
</evidence>
<organism evidence="3 4">
    <name type="scientific">Ruegeria pomeroyi (strain ATCC 700808 / DSM 15171 / DSS-3)</name>
    <name type="common">Silicibacter pomeroyi</name>
    <dbReference type="NCBI Taxonomy" id="246200"/>
    <lineage>
        <taxon>Bacteria</taxon>
        <taxon>Pseudomonadati</taxon>
        <taxon>Pseudomonadota</taxon>
        <taxon>Alphaproteobacteria</taxon>
        <taxon>Rhodobacterales</taxon>
        <taxon>Roseobacteraceae</taxon>
        <taxon>Ruegeria</taxon>
    </lineage>
</organism>
<feature type="transmembrane region" description="Helical" evidence="1">
    <location>
        <begin position="140"/>
        <end position="158"/>
    </location>
</feature>
<feature type="domain" description="EamA" evidence="2">
    <location>
        <begin position="23"/>
        <end position="154"/>
    </location>
</feature>
<gene>
    <name evidence="3" type="ordered locus">SPO2475</name>
</gene>
<keyword evidence="1" id="KW-1133">Transmembrane helix</keyword>
<name>Q5LQL3_RUEPO</name>
<feature type="domain" description="EamA" evidence="2">
    <location>
        <begin position="165"/>
        <end position="291"/>
    </location>
</feature>
<evidence type="ECO:0000313" key="4">
    <source>
        <dbReference type="Proteomes" id="UP000001023"/>
    </source>
</evidence>
<dbReference type="Pfam" id="PF00892">
    <property type="entry name" value="EamA"/>
    <property type="match status" value="2"/>
</dbReference>
<dbReference type="SUPFAM" id="SSF103481">
    <property type="entry name" value="Multidrug resistance efflux transporter EmrE"/>
    <property type="match status" value="2"/>
</dbReference>
<feature type="transmembrane region" description="Helical" evidence="1">
    <location>
        <begin position="112"/>
        <end position="131"/>
    </location>
</feature>
<dbReference type="EMBL" id="CP000031">
    <property type="protein sequence ID" value="AAV95729.1"/>
    <property type="molecule type" value="Genomic_DNA"/>
</dbReference>
<feature type="transmembrane region" description="Helical" evidence="1">
    <location>
        <begin position="257"/>
        <end position="273"/>
    </location>
</feature>
<sequence>MAAPRPGPLRPARGFAPMNNVNGILLVVAAMAAFSIEDMFIKKLSVTVPIGQILLVLGVFCSAAFLTMAVATRKRVFSRAAWSPLLLIRAATEAVSALTFATALSLVDLSTVAAVFQAMPLVVTMGAALFLGEQVGWRRWSAITVGFVGVLMIIRPGMAGFQPAQLLVVASVISVAARDLITRRIDAHVASAVVSFQAYLALILGGAGILLVSGTALVPVEPGHWGPYAGAILFGVLGYYGIVTAMRVGEASVVTPFRYTRLLFSLLAGVLVFGERPDWPTLAGGALIIGSGLYTFLRERRLARELAAVPA</sequence>
<feature type="transmembrane region" description="Helical" evidence="1">
    <location>
        <begin position="279"/>
        <end position="297"/>
    </location>
</feature>
<feature type="transmembrane region" description="Helical" evidence="1">
    <location>
        <begin position="164"/>
        <end position="181"/>
    </location>
</feature>
<dbReference type="Proteomes" id="UP000001023">
    <property type="component" value="Chromosome"/>
</dbReference>